<feature type="transmembrane region" description="Helical" evidence="5">
    <location>
        <begin position="21"/>
        <end position="39"/>
    </location>
</feature>
<keyword evidence="3" id="KW-0503">Monooxygenase</keyword>
<keyword evidence="4" id="KW-0479">Metal-binding</keyword>
<keyword evidence="4" id="KW-0408">Iron</keyword>
<dbReference type="EMBL" id="BCWF01000032">
    <property type="protein sequence ID" value="GAT30250.1"/>
    <property type="molecule type" value="Genomic_DNA"/>
</dbReference>
<reference evidence="7" key="2">
    <citation type="submission" date="2016-02" db="EMBL/GenBank/DDBJ databases">
        <title>Genome sequencing of Aspergillus luchuensis NBRC 4314.</title>
        <authorList>
            <person name="Yamada O."/>
        </authorList>
    </citation>
    <scope>NUCLEOTIDE SEQUENCE [LARGE SCALE GENOMIC DNA]</scope>
    <source>
        <strain evidence="7">RIB 2604</strain>
    </source>
</reference>
<keyword evidence="5" id="KW-1133">Transmembrane helix</keyword>
<dbReference type="InterPro" id="IPR002401">
    <property type="entry name" value="Cyt_P450_E_grp-I"/>
</dbReference>
<dbReference type="PRINTS" id="PR00385">
    <property type="entry name" value="P450"/>
</dbReference>
<dbReference type="GO" id="GO:0005506">
    <property type="term" value="F:iron ion binding"/>
    <property type="evidence" value="ECO:0007669"/>
    <property type="project" value="InterPro"/>
</dbReference>
<evidence type="ECO:0000256" key="4">
    <source>
        <dbReference type="PIRSR" id="PIRSR602401-1"/>
    </source>
</evidence>
<keyword evidence="5" id="KW-0472">Membrane</keyword>
<dbReference type="Gene3D" id="1.10.630.10">
    <property type="entry name" value="Cytochrome P450"/>
    <property type="match status" value="1"/>
</dbReference>
<keyword evidence="2" id="KW-0560">Oxidoreductase</keyword>
<dbReference type="PANTHER" id="PTHR24305:SF78">
    <property type="entry name" value="P450, PUTATIVE (EUROFUNG)-RELATED"/>
    <property type="match status" value="1"/>
</dbReference>
<feature type="transmembrane region" description="Helical" evidence="5">
    <location>
        <begin position="83"/>
        <end position="104"/>
    </location>
</feature>
<evidence type="ECO:0000256" key="3">
    <source>
        <dbReference type="ARBA" id="ARBA00023033"/>
    </source>
</evidence>
<dbReference type="GO" id="GO:0004497">
    <property type="term" value="F:monooxygenase activity"/>
    <property type="evidence" value="ECO:0007669"/>
    <property type="project" value="UniProtKB-KW"/>
</dbReference>
<keyword evidence="4" id="KW-0349">Heme</keyword>
<sequence>MQLSPSIVSLADMRAVLESDLLSLAASAAGFGLLSHVSLFRTSFPVEDYLFVLFTIYAVAVLLTASAYIALTQFSVAQALLRVVLIASAFNTGLISSIGIYRLFFHRLHHFPGPVGAKLSRFYNAYLAGKDLQYNVEIARLHHEYGDFVRTALGIYEPRVKSKADLLAAHIAKNLGQPIDVTAWTMFLSFDIMGDVGFGKDFHNLTTGVEHPAIKGVHDHMAAGATLLQVPWFLHILCRIPGAVSSYRSFFKWCADEIERKQKTWDANSYPEDVVSWLLKAYVEKSASAAPSRLALNEDSRAVIIAGSETTATTLATVLYYLARHQSVLAKLQRKLDEAMPGGEDDWSYDKVKDISFIDDIINETLRLRPAVMTGGYRVTPAEGLQVDEVHIPGDTIVFVPVQLIQTDERYYEEAKEFIPERWSEKRHEMRTDGAPFIPFLTGPYICPGKNLAMISLRTSISTIAQQYNFSFAPGETGEAFETGALDTFTTSLPPLQLAFQRREM</sequence>
<name>A0A146FX37_ASPKA</name>
<feature type="binding site" description="axial binding residue" evidence="4">
    <location>
        <position position="447"/>
    </location>
    <ligand>
        <name>heme</name>
        <dbReference type="ChEBI" id="CHEBI:30413"/>
    </ligand>
    <ligandPart>
        <name>Fe</name>
        <dbReference type="ChEBI" id="CHEBI:18248"/>
    </ligandPart>
</feature>
<evidence type="ECO:0000256" key="2">
    <source>
        <dbReference type="ARBA" id="ARBA00023002"/>
    </source>
</evidence>
<dbReference type="GO" id="GO:0020037">
    <property type="term" value="F:heme binding"/>
    <property type="evidence" value="ECO:0007669"/>
    <property type="project" value="InterPro"/>
</dbReference>
<evidence type="ECO:0000313" key="7">
    <source>
        <dbReference type="Proteomes" id="UP000075230"/>
    </source>
</evidence>
<dbReference type="SUPFAM" id="SSF48264">
    <property type="entry name" value="Cytochrome P450"/>
    <property type="match status" value="1"/>
</dbReference>
<dbReference type="Pfam" id="PF00067">
    <property type="entry name" value="p450"/>
    <property type="match status" value="1"/>
</dbReference>
<protein>
    <submittedName>
        <fullName evidence="6">Cytochrome P450</fullName>
    </submittedName>
</protein>
<dbReference type="Proteomes" id="UP000075230">
    <property type="component" value="Unassembled WGS sequence"/>
</dbReference>
<evidence type="ECO:0000256" key="1">
    <source>
        <dbReference type="ARBA" id="ARBA00010617"/>
    </source>
</evidence>
<dbReference type="InterPro" id="IPR050121">
    <property type="entry name" value="Cytochrome_P450_monoxygenase"/>
</dbReference>
<dbReference type="VEuPathDB" id="FungiDB:ASPFODRAFT_136643"/>
<evidence type="ECO:0000313" key="6">
    <source>
        <dbReference type="EMBL" id="GAT30250.1"/>
    </source>
</evidence>
<comment type="similarity">
    <text evidence="1">Belongs to the cytochrome P450 family.</text>
</comment>
<comment type="cofactor">
    <cofactor evidence="4">
        <name>heme</name>
        <dbReference type="ChEBI" id="CHEBI:30413"/>
    </cofactor>
</comment>
<dbReference type="InterPro" id="IPR001128">
    <property type="entry name" value="Cyt_P450"/>
</dbReference>
<organism evidence="6 7">
    <name type="scientific">Aspergillus kawachii</name>
    <name type="common">White koji mold</name>
    <name type="synonym">Aspergillus awamori var. kawachi</name>
    <dbReference type="NCBI Taxonomy" id="1069201"/>
    <lineage>
        <taxon>Eukaryota</taxon>
        <taxon>Fungi</taxon>
        <taxon>Dikarya</taxon>
        <taxon>Ascomycota</taxon>
        <taxon>Pezizomycotina</taxon>
        <taxon>Eurotiomycetes</taxon>
        <taxon>Eurotiomycetidae</taxon>
        <taxon>Eurotiales</taxon>
        <taxon>Aspergillaceae</taxon>
        <taxon>Aspergillus</taxon>
        <taxon>Aspergillus subgen. Circumdati</taxon>
    </lineage>
</organism>
<gene>
    <name evidence="6" type="ORF">RIB2604_03302270</name>
</gene>
<reference evidence="6 7" key="1">
    <citation type="journal article" date="2016" name="DNA Res.">
        <title>Genome sequence of Aspergillus luchuensis NBRC 4314.</title>
        <authorList>
            <person name="Yamada O."/>
            <person name="Machida M."/>
            <person name="Hosoyama A."/>
            <person name="Goto M."/>
            <person name="Takahashi T."/>
            <person name="Futagami T."/>
            <person name="Yamagata Y."/>
            <person name="Takeuchi M."/>
            <person name="Kobayashi T."/>
            <person name="Koike H."/>
            <person name="Abe K."/>
            <person name="Asai K."/>
            <person name="Arita M."/>
            <person name="Fujita N."/>
            <person name="Fukuda K."/>
            <person name="Higa K."/>
            <person name="Horikawa H."/>
            <person name="Ishikawa T."/>
            <person name="Jinno K."/>
            <person name="Kato Y."/>
            <person name="Kirimura K."/>
            <person name="Mizutani O."/>
            <person name="Nakasone K."/>
            <person name="Sano M."/>
            <person name="Shiraishi Y."/>
            <person name="Tsukahara M."/>
            <person name="Gomi K."/>
        </authorList>
    </citation>
    <scope>NUCLEOTIDE SEQUENCE [LARGE SCALE GENOMIC DNA]</scope>
    <source>
        <strain evidence="6 7">RIB 2604</strain>
    </source>
</reference>
<evidence type="ECO:0000256" key="5">
    <source>
        <dbReference type="SAM" id="Phobius"/>
    </source>
</evidence>
<feature type="transmembrane region" description="Helical" evidence="5">
    <location>
        <begin position="51"/>
        <end position="71"/>
    </location>
</feature>
<comment type="caution">
    <text evidence="6">The sequence shown here is derived from an EMBL/GenBank/DDBJ whole genome shotgun (WGS) entry which is preliminary data.</text>
</comment>
<dbReference type="InterPro" id="IPR036396">
    <property type="entry name" value="Cyt_P450_sf"/>
</dbReference>
<keyword evidence="5" id="KW-0812">Transmembrane</keyword>
<proteinExistence type="inferred from homology"/>
<accession>A0A146FX37</accession>
<dbReference type="GO" id="GO:0016705">
    <property type="term" value="F:oxidoreductase activity, acting on paired donors, with incorporation or reduction of molecular oxygen"/>
    <property type="evidence" value="ECO:0007669"/>
    <property type="project" value="InterPro"/>
</dbReference>
<dbReference type="AlphaFoldDB" id="A0A146FX37"/>
<dbReference type="PANTHER" id="PTHR24305">
    <property type="entry name" value="CYTOCHROME P450"/>
    <property type="match status" value="1"/>
</dbReference>
<dbReference type="PRINTS" id="PR00463">
    <property type="entry name" value="EP450I"/>
</dbReference>